<sequence length="112" mass="12055">MNGLPLASILNHSDHVIKADVTANADIVITHVEWLLADVVTPIGEEICAKNIEDVLSSGEVICYCCAVSVNSSEDDAETPLGRLAVEWKRMKARKPTATVAFGKAVLTMNFT</sequence>
<evidence type="ECO:0000313" key="1">
    <source>
        <dbReference type="EMBL" id="VDP39889.1"/>
    </source>
</evidence>
<dbReference type="EMBL" id="UZAH01035258">
    <property type="protein sequence ID" value="VDP39889.1"/>
    <property type="molecule type" value="Genomic_DNA"/>
</dbReference>
<dbReference type="OrthoDB" id="6278596at2759"/>
<evidence type="ECO:0000313" key="3">
    <source>
        <dbReference type="WBParaSite" id="HPBE_0002361201-mRNA-1"/>
    </source>
</evidence>
<dbReference type="WBParaSite" id="HPBE_0002361201-mRNA-1">
    <property type="protein sequence ID" value="HPBE_0002361201-mRNA-1"/>
    <property type="gene ID" value="HPBE_0002361201"/>
</dbReference>
<proteinExistence type="predicted"/>
<accession>A0A183GLP2</accession>
<accession>A0A3P8GZC9</accession>
<dbReference type="AlphaFoldDB" id="A0A183GLP2"/>
<name>A0A183GLP2_HELPZ</name>
<reference evidence="3" key="2">
    <citation type="submission" date="2019-09" db="UniProtKB">
        <authorList>
            <consortium name="WormBaseParasite"/>
        </authorList>
    </citation>
    <scope>IDENTIFICATION</scope>
</reference>
<dbReference type="Proteomes" id="UP000050761">
    <property type="component" value="Unassembled WGS sequence"/>
</dbReference>
<keyword evidence="2" id="KW-1185">Reference proteome</keyword>
<evidence type="ECO:0000313" key="2">
    <source>
        <dbReference type="Proteomes" id="UP000050761"/>
    </source>
</evidence>
<gene>
    <name evidence="1" type="ORF">HPBE_LOCUS23611</name>
</gene>
<reference evidence="1 2" key="1">
    <citation type="submission" date="2018-11" db="EMBL/GenBank/DDBJ databases">
        <authorList>
            <consortium name="Pathogen Informatics"/>
        </authorList>
    </citation>
    <scope>NUCLEOTIDE SEQUENCE [LARGE SCALE GENOMIC DNA]</scope>
</reference>
<protein>
    <submittedName>
        <fullName evidence="3">SET domain-containing protein</fullName>
    </submittedName>
</protein>
<organism evidence="2 3">
    <name type="scientific">Heligmosomoides polygyrus</name>
    <name type="common">Parasitic roundworm</name>
    <dbReference type="NCBI Taxonomy" id="6339"/>
    <lineage>
        <taxon>Eukaryota</taxon>
        <taxon>Metazoa</taxon>
        <taxon>Ecdysozoa</taxon>
        <taxon>Nematoda</taxon>
        <taxon>Chromadorea</taxon>
        <taxon>Rhabditida</taxon>
        <taxon>Rhabditina</taxon>
        <taxon>Rhabditomorpha</taxon>
        <taxon>Strongyloidea</taxon>
        <taxon>Heligmosomidae</taxon>
        <taxon>Heligmosomoides</taxon>
    </lineage>
</organism>